<dbReference type="GO" id="GO:0016491">
    <property type="term" value="F:oxidoreductase activity"/>
    <property type="evidence" value="ECO:0007669"/>
    <property type="project" value="UniProtKB-KW"/>
</dbReference>
<dbReference type="SUPFAM" id="SSF51735">
    <property type="entry name" value="NAD(P)-binding Rossmann-fold domains"/>
    <property type="match status" value="1"/>
</dbReference>
<dbReference type="InterPro" id="IPR004104">
    <property type="entry name" value="Gfo/Idh/MocA-like_OxRdtase_C"/>
</dbReference>
<sequence>MPMNLTESRRQFLRQAGLGAAAAALAGPAAAATLAQPLSAAMQHDDKKKLGWAIVGLGKFATEQIMPNFKDCQHSKLVALVSGSPDKAKKLAREYGIEEKNLYNYQNFDTIRDNPAVDIVYIILPNALHAEYTVRAAQAGKHVLCEKPMATSEEDCQKMIDASKKAGKKLMIAYRCQYEPFNLNAIERIKKGELGKLKVITADHGRPVKPTEDKADTWRVVKKLAGGGSLMDIGIYSLNATRYLTGEEPVEITAQEHSDKSDPRFKEVEDTIVFTLRFPSGVLATCTSSYSYQEVKRGRAFGDKGWLDLDPLSDYNKHTMKIGTEEGKQEPQLKEGNQFAAEVDHMSECVMQNKTPRTPGEEGQRDVRYIMAIYEAAKKGKAVKV</sequence>
<dbReference type="PRINTS" id="PR01775">
    <property type="entry name" value="GLFROXRDTASE"/>
</dbReference>
<dbReference type="Gene3D" id="3.30.360.10">
    <property type="entry name" value="Dihydrodipicolinate Reductase, domain 2"/>
    <property type="match status" value="1"/>
</dbReference>
<dbReference type="Proteomes" id="UP000326380">
    <property type="component" value="Unassembled WGS sequence"/>
</dbReference>
<dbReference type="Pfam" id="PF01408">
    <property type="entry name" value="GFO_IDH_MocA"/>
    <property type="match status" value="1"/>
</dbReference>
<dbReference type="Gene3D" id="3.40.50.720">
    <property type="entry name" value="NAD(P)-binding Rossmann-like Domain"/>
    <property type="match status" value="1"/>
</dbReference>
<dbReference type="Pfam" id="PF02894">
    <property type="entry name" value="GFO_IDH_MocA_C"/>
    <property type="match status" value="1"/>
</dbReference>
<comment type="similarity">
    <text evidence="1">Belongs to the Gfo/Idh/MocA family.</text>
</comment>
<organism evidence="3 4">
    <name type="scientific">Hymenobacter busanensis</name>
    <dbReference type="NCBI Taxonomy" id="2607656"/>
    <lineage>
        <taxon>Bacteria</taxon>
        <taxon>Pseudomonadati</taxon>
        <taxon>Bacteroidota</taxon>
        <taxon>Cytophagia</taxon>
        <taxon>Cytophagales</taxon>
        <taxon>Hymenobacteraceae</taxon>
        <taxon>Hymenobacter</taxon>
    </lineage>
</organism>
<dbReference type="GO" id="GO:0000166">
    <property type="term" value="F:nucleotide binding"/>
    <property type="evidence" value="ECO:0007669"/>
    <property type="project" value="InterPro"/>
</dbReference>
<dbReference type="AlphaFoldDB" id="A0A7L4ZV64"/>
<dbReference type="InterPro" id="IPR006311">
    <property type="entry name" value="TAT_signal"/>
</dbReference>
<comment type="caution">
    <text evidence="3">The sequence shown here is derived from an EMBL/GenBank/DDBJ whole genome shotgun (WGS) entry which is preliminary data.</text>
</comment>
<dbReference type="InterPro" id="IPR036291">
    <property type="entry name" value="NAD(P)-bd_dom_sf"/>
</dbReference>
<dbReference type="InterPro" id="IPR050984">
    <property type="entry name" value="Gfo/Idh/MocA_domain"/>
</dbReference>
<dbReference type="InterPro" id="IPR000683">
    <property type="entry name" value="Gfo/Idh/MocA-like_OxRdtase_N"/>
</dbReference>
<proteinExistence type="inferred from homology"/>
<evidence type="ECO:0000256" key="1">
    <source>
        <dbReference type="ARBA" id="ARBA00010928"/>
    </source>
</evidence>
<protein>
    <submittedName>
        <fullName evidence="3">Gfo/Idh/MocA family oxidoreductase</fullName>
    </submittedName>
</protein>
<accession>A0A7L4ZV64</accession>
<dbReference type="SUPFAM" id="SSF55347">
    <property type="entry name" value="Glyceraldehyde-3-phosphate dehydrogenase-like, C-terminal domain"/>
    <property type="match status" value="1"/>
</dbReference>
<dbReference type="EMBL" id="VTWU01000001">
    <property type="protein sequence ID" value="KAA9339160.1"/>
    <property type="molecule type" value="Genomic_DNA"/>
</dbReference>
<name>A0A7L4ZV64_9BACT</name>
<evidence type="ECO:0000313" key="4">
    <source>
        <dbReference type="Proteomes" id="UP000326380"/>
    </source>
</evidence>
<keyword evidence="4" id="KW-1185">Reference proteome</keyword>
<dbReference type="PROSITE" id="PS51318">
    <property type="entry name" value="TAT"/>
    <property type="match status" value="1"/>
</dbReference>
<dbReference type="PANTHER" id="PTHR22604">
    <property type="entry name" value="OXIDOREDUCTASES"/>
    <property type="match status" value="1"/>
</dbReference>
<reference evidence="3 4" key="1">
    <citation type="submission" date="2019-09" db="EMBL/GenBank/DDBJ databases">
        <title>Genome sequence of Hymenobacter sp. M3.</title>
        <authorList>
            <person name="Srinivasan S."/>
        </authorList>
    </citation>
    <scope>NUCLEOTIDE SEQUENCE [LARGE SCALE GENOMIC DNA]</scope>
    <source>
        <strain evidence="3 4">M3</strain>
    </source>
</reference>
<dbReference type="PANTHER" id="PTHR22604:SF105">
    <property type="entry name" value="TRANS-1,2-DIHYDROBENZENE-1,2-DIOL DEHYDROGENASE"/>
    <property type="match status" value="1"/>
</dbReference>
<evidence type="ECO:0000256" key="2">
    <source>
        <dbReference type="ARBA" id="ARBA00023002"/>
    </source>
</evidence>
<evidence type="ECO:0000313" key="3">
    <source>
        <dbReference type="EMBL" id="KAA9339160.1"/>
    </source>
</evidence>
<keyword evidence="2" id="KW-0560">Oxidoreductase</keyword>
<dbReference type="InterPro" id="IPR008354">
    <property type="entry name" value="Glc-Fru_OxRdtase_bac"/>
</dbReference>
<gene>
    <name evidence="3" type="ORF">F0P96_00565</name>
</gene>